<feature type="region of interest" description="Disordered" evidence="6">
    <location>
        <begin position="133"/>
        <end position="186"/>
    </location>
</feature>
<dbReference type="Proteomes" id="UP000030693">
    <property type="component" value="Unassembled WGS sequence"/>
</dbReference>
<keyword evidence="4" id="KW-0862">Zinc</keyword>
<evidence type="ECO:0000256" key="2">
    <source>
        <dbReference type="ARBA" id="ARBA00022723"/>
    </source>
</evidence>
<evidence type="ECO:0000256" key="6">
    <source>
        <dbReference type="SAM" id="MobiDB-lite"/>
    </source>
</evidence>
<dbReference type="GeneID" id="20527302"/>
<dbReference type="STRING" id="691883.A0A058Z9N7"/>
<reference evidence="8" key="1">
    <citation type="submission" date="2013-04" db="EMBL/GenBank/DDBJ databases">
        <title>The Genome Sequence of Fonticula alba ATCC 38817.</title>
        <authorList>
            <consortium name="The Broad Institute Genomics Platform"/>
            <person name="Russ C."/>
            <person name="Cuomo C."/>
            <person name="Burger G."/>
            <person name="Gray M.W."/>
            <person name="Holland P.W.H."/>
            <person name="King N."/>
            <person name="Lang F.B.F."/>
            <person name="Roger A.J."/>
            <person name="Ruiz-Trillo I."/>
            <person name="Brown M."/>
            <person name="Walker B."/>
            <person name="Young S."/>
            <person name="Zeng Q."/>
            <person name="Gargeya S."/>
            <person name="Fitzgerald M."/>
            <person name="Haas B."/>
            <person name="Abouelleil A."/>
            <person name="Allen A.W."/>
            <person name="Alvarado L."/>
            <person name="Arachchi H.M."/>
            <person name="Berlin A.M."/>
            <person name="Chapman S.B."/>
            <person name="Gainer-Dewar J."/>
            <person name="Goldberg J."/>
            <person name="Griggs A."/>
            <person name="Gujja S."/>
            <person name="Hansen M."/>
            <person name="Howarth C."/>
            <person name="Imamovic A."/>
            <person name="Ireland A."/>
            <person name="Larimer J."/>
            <person name="McCowan C."/>
            <person name="Murphy C."/>
            <person name="Pearson M."/>
            <person name="Poon T.W."/>
            <person name="Priest M."/>
            <person name="Roberts A."/>
            <person name="Saif S."/>
            <person name="Shea T."/>
            <person name="Sisk P."/>
            <person name="Sykes S."/>
            <person name="Wortman J."/>
            <person name="Nusbaum C."/>
            <person name="Birren B."/>
        </authorList>
    </citation>
    <scope>NUCLEOTIDE SEQUENCE [LARGE SCALE GENOMIC DNA]</scope>
    <source>
        <strain evidence="8">ATCC 38817</strain>
    </source>
</reference>
<evidence type="ECO:0000256" key="4">
    <source>
        <dbReference type="ARBA" id="ARBA00022833"/>
    </source>
</evidence>
<dbReference type="eggNOG" id="KOG0851">
    <property type="taxonomic scope" value="Eukaryota"/>
</dbReference>
<feature type="compositionally biased region" description="Low complexity" evidence="6">
    <location>
        <begin position="140"/>
        <end position="153"/>
    </location>
</feature>
<dbReference type="Gene3D" id="2.40.50.140">
    <property type="entry name" value="Nucleic acid-binding proteins"/>
    <property type="match status" value="4"/>
</dbReference>
<dbReference type="EMBL" id="KB932204">
    <property type="protein sequence ID" value="KCV70247.1"/>
    <property type="molecule type" value="Genomic_DNA"/>
</dbReference>
<keyword evidence="2" id="KW-0479">Metal-binding</keyword>
<accession>A0A058Z9N7</accession>
<evidence type="ECO:0000256" key="5">
    <source>
        <dbReference type="ARBA" id="ARBA00023125"/>
    </source>
</evidence>
<feature type="domain" description="Replication factor A C-terminal" evidence="7">
    <location>
        <begin position="571"/>
        <end position="636"/>
    </location>
</feature>
<dbReference type="Pfam" id="PF08646">
    <property type="entry name" value="Rep_fac-A_C"/>
    <property type="match status" value="1"/>
</dbReference>
<proteinExistence type="inferred from homology"/>
<dbReference type="RefSeq" id="XP_009494763.1">
    <property type="nucleotide sequence ID" value="XM_009496488.1"/>
</dbReference>
<evidence type="ECO:0000313" key="8">
    <source>
        <dbReference type="EMBL" id="KCV70247.1"/>
    </source>
</evidence>
<gene>
    <name evidence="8" type="ORF">H696_02577</name>
</gene>
<dbReference type="GO" id="GO:0008270">
    <property type="term" value="F:zinc ion binding"/>
    <property type="evidence" value="ECO:0007669"/>
    <property type="project" value="UniProtKB-KW"/>
</dbReference>
<dbReference type="OrthoDB" id="1751331at2759"/>
<dbReference type="GO" id="GO:0003677">
    <property type="term" value="F:DNA binding"/>
    <property type="evidence" value="ECO:0007669"/>
    <property type="project" value="UniProtKB-KW"/>
</dbReference>
<dbReference type="FunFam" id="2.40.50.140:FF:000041">
    <property type="entry name" value="Replication protein A subunit"/>
    <property type="match status" value="1"/>
</dbReference>
<dbReference type="SUPFAM" id="SSF50249">
    <property type="entry name" value="Nucleic acid-binding proteins"/>
    <property type="match status" value="3"/>
</dbReference>
<evidence type="ECO:0000313" key="9">
    <source>
        <dbReference type="Proteomes" id="UP000030693"/>
    </source>
</evidence>
<evidence type="ECO:0000259" key="7">
    <source>
        <dbReference type="Pfam" id="PF08646"/>
    </source>
</evidence>
<dbReference type="InterPro" id="IPR013955">
    <property type="entry name" value="Rep_factor-A_C"/>
</dbReference>
<evidence type="ECO:0000256" key="1">
    <source>
        <dbReference type="ARBA" id="ARBA00005690"/>
    </source>
</evidence>
<dbReference type="InterPro" id="IPR012340">
    <property type="entry name" value="NA-bd_OB-fold"/>
</dbReference>
<dbReference type="AlphaFoldDB" id="A0A058Z9N7"/>
<comment type="similarity">
    <text evidence="1">Belongs to the replication factor A protein 1 family.</text>
</comment>
<evidence type="ECO:0000256" key="3">
    <source>
        <dbReference type="ARBA" id="ARBA00022771"/>
    </source>
</evidence>
<keyword evidence="3" id="KW-0863">Zinc-finger</keyword>
<protein>
    <recommendedName>
        <fullName evidence="7">Replication factor A C-terminal domain-containing protein</fullName>
    </recommendedName>
</protein>
<feature type="region of interest" description="Disordered" evidence="6">
    <location>
        <begin position="681"/>
        <end position="711"/>
    </location>
</feature>
<sequence>MASRPALSNGFCERAFGGIDGSDVDAAAAALQERPTLQLVSFKAPGPSGLRIAQLSDGFHSFPAVFVSSLNHMFSGSPGAGSAPLKGGLLQEGSVICVTNHSVMTQPKSLSRFLLVQGIDIIGHQPILGNPLKFLPSPGSADQPAATPSTSAPPLAPTPGRAPETPSRRLSAMSVRSPGQADSKLPADVPVMSLNPYLRQWTIRVRVMAVDPLRSFSNDRGSGFVFSAEVADASGSIRVAAFNDVAETISKQLVVGQSVILSRGMVQVPRLARPIIGTESRYEIRLDSRALIDPCDPVDGPPGSDTHIAGPTTAQVFAERVWTPINALSGFGTGHIVDLLAVITDIRPPVAVMANGEMVLRRMVQVADPSGVSCAVTFWRDHALELSRIIGDVPHGVADPSEVVRMHQPVAEPPLAEDVASTFSRPLGVGSVLGVRSLRLVEYQGTYSLSSMQHSTRLFRMGADAHTEPLARWFLEDLGGPAGARQLRNISSLRDAAAAASSGEGSSSFGPGGGDARQLTNPIYLGQIQQKLQNLKPGDPAIFSTICLTPVRLMIQAPLTYPADENGNKVRPVLGATTGSIQWSSARTGALLDTFEHRFIIRLRMADASGNIFVNAFAAQAEPIMGMTAEEYFNLRFGPNVGMRDRRSTPTVAAIDPEADFEADLEAAFEANLEANLEADLKADPKPGPGSESGPGADVKTEHADSGSPAVEHPAVALLRSTTKLDGLLPEQAQQILDLTAEDLQDLVPAALAAHERVSFSRPLVARIRSRAEIYKEEVTIRHHLIAVRPVDFVQDARHLIQAIHTYLS</sequence>
<organism evidence="8">
    <name type="scientific">Fonticula alba</name>
    <name type="common">Slime mold</name>
    <dbReference type="NCBI Taxonomy" id="691883"/>
    <lineage>
        <taxon>Eukaryota</taxon>
        <taxon>Rotosphaerida</taxon>
        <taxon>Fonticulaceae</taxon>
        <taxon>Fonticula</taxon>
    </lineage>
</organism>
<keyword evidence="5" id="KW-0238">DNA-binding</keyword>
<name>A0A058Z9N7_FONAL</name>
<keyword evidence="9" id="KW-1185">Reference proteome</keyword>